<dbReference type="STRING" id="1072256.CUTER_00620"/>
<dbReference type="RefSeq" id="WP_047258798.1">
    <property type="nucleotide sequence ID" value="NZ_CP011546.1"/>
</dbReference>
<evidence type="ECO:0000256" key="2">
    <source>
        <dbReference type="SAM" id="MobiDB-lite"/>
    </source>
</evidence>
<proteinExistence type="inferred from homology"/>
<evidence type="ECO:0000313" key="4">
    <source>
        <dbReference type="EMBL" id="AKK10149.1"/>
    </source>
</evidence>
<dbReference type="InterPro" id="IPR008462">
    <property type="entry name" value="CsbD"/>
</dbReference>
<dbReference type="AlphaFoldDB" id="A0A0G3HA21"/>
<evidence type="ECO:0000259" key="3">
    <source>
        <dbReference type="Pfam" id="PF05532"/>
    </source>
</evidence>
<comment type="similarity">
    <text evidence="1">Belongs to the UPF0337 (CsbD) family.</text>
</comment>
<evidence type="ECO:0000313" key="5">
    <source>
        <dbReference type="Proteomes" id="UP000035548"/>
    </source>
</evidence>
<protein>
    <submittedName>
        <fullName evidence="4">CsbD-like protein</fullName>
    </submittedName>
</protein>
<feature type="compositionally biased region" description="Basic and acidic residues" evidence="2">
    <location>
        <begin position="1"/>
        <end position="19"/>
    </location>
</feature>
<feature type="domain" description="CsbD-like" evidence="3">
    <location>
        <begin position="4"/>
        <end position="54"/>
    </location>
</feature>
<evidence type="ECO:0000256" key="1">
    <source>
        <dbReference type="ARBA" id="ARBA00009129"/>
    </source>
</evidence>
<dbReference type="Proteomes" id="UP000035548">
    <property type="component" value="Chromosome"/>
</dbReference>
<feature type="compositionally biased region" description="Basic and acidic residues" evidence="2">
    <location>
        <begin position="30"/>
        <end position="39"/>
    </location>
</feature>
<dbReference type="KEGG" id="cut:CUTER_00620"/>
<dbReference type="Pfam" id="PF05532">
    <property type="entry name" value="CsbD"/>
    <property type="match status" value="1"/>
</dbReference>
<dbReference type="PATRIC" id="fig|1072256.5.peg.117"/>
<dbReference type="Gene3D" id="1.10.1470.10">
    <property type="entry name" value="YjbJ"/>
    <property type="match status" value="1"/>
</dbReference>
<reference evidence="5" key="2">
    <citation type="submission" date="2015-05" db="EMBL/GenBank/DDBJ databases">
        <title>Complete genome sequence of Corynebacterium uterequi DSM 45634, isolated from the uterus of a maiden mare.</title>
        <authorList>
            <person name="Ruckert C."/>
            <person name="Albersmeier A."/>
            <person name="Winkler A."/>
            <person name="Tauch A."/>
        </authorList>
    </citation>
    <scope>NUCLEOTIDE SEQUENCE [LARGE SCALE GENOMIC DNA]</scope>
    <source>
        <strain evidence="5">DSM 45634</strain>
    </source>
</reference>
<gene>
    <name evidence="4" type="ORF">CUTER_00620</name>
</gene>
<accession>A0A0G3HA21</accession>
<organism evidence="4 5">
    <name type="scientific">Corynebacterium uterequi</name>
    <dbReference type="NCBI Taxonomy" id="1072256"/>
    <lineage>
        <taxon>Bacteria</taxon>
        <taxon>Bacillati</taxon>
        <taxon>Actinomycetota</taxon>
        <taxon>Actinomycetes</taxon>
        <taxon>Mycobacteriales</taxon>
        <taxon>Corynebacteriaceae</taxon>
        <taxon>Corynebacterium</taxon>
    </lineage>
</organism>
<name>A0A0G3HA21_9CORY</name>
<dbReference type="EMBL" id="CP011546">
    <property type="protein sequence ID" value="AKK10149.1"/>
    <property type="molecule type" value="Genomic_DNA"/>
</dbReference>
<dbReference type="InterPro" id="IPR036629">
    <property type="entry name" value="YjbJ_sf"/>
</dbReference>
<keyword evidence="5" id="KW-1185">Reference proteome</keyword>
<feature type="region of interest" description="Disordered" evidence="2">
    <location>
        <begin position="1"/>
        <end position="39"/>
    </location>
</feature>
<reference evidence="4 5" key="1">
    <citation type="journal article" date="2015" name="Genome Announc.">
        <title>Virulence Factor Genes Detected in the Complete Genome Sequence of Corynebacterium uterequi DSM 45634, Isolated from the Uterus of a Maiden Mare.</title>
        <authorList>
            <person name="Ruckert C."/>
            <person name="Kriete M."/>
            <person name="Jaenicke S."/>
            <person name="Winkler A."/>
            <person name="Tauch A."/>
        </authorList>
    </citation>
    <scope>NUCLEOTIDE SEQUENCE [LARGE SCALE GENOMIC DNA]</scope>
    <source>
        <strain evidence="4 5">DSM 45634</strain>
    </source>
</reference>
<dbReference type="OrthoDB" id="4419830at2"/>
<sequence length="67" mass="7203">MGDIQNKVDDFAGKAKEAAGDVTNNESLENEGKADQTKADFKETLSNAADAVKDKANEVLGKFQDKK</sequence>
<dbReference type="SUPFAM" id="SSF69047">
    <property type="entry name" value="Hypothetical protein YjbJ"/>
    <property type="match status" value="1"/>
</dbReference>